<sequence length="205" mass="23034">MKKGFFSIVFFANMWQLLVSLLYINTNALLTCFCVESEWQSFSRKPKSLRVTSPTGQQRSTYFLSLPWRYSLPLMGIFTTLHWTLSQAIFLTVVTTYKPESYHHDMIFLGTSPRALILTVSIGLFIMLGFVAMCFRTSDGILPRGGSCSAVISAACHRPSGDGDAAQKPVQWGEASVYGAETRNVGHCCFTSYEVIPPRSNRKYR</sequence>
<feature type="transmembrane region" description="Helical" evidence="1">
    <location>
        <begin position="115"/>
        <end position="135"/>
    </location>
</feature>
<keyword evidence="3" id="KW-1185">Reference proteome</keyword>
<protein>
    <submittedName>
        <fullName evidence="2">Uncharacterized protein</fullName>
    </submittedName>
</protein>
<dbReference type="AlphaFoldDB" id="A0A6A6ZUQ9"/>
<dbReference type="Proteomes" id="UP000799424">
    <property type="component" value="Unassembled WGS sequence"/>
</dbReference>
<feature type="transmembrane region" description="Helical" evidence="1">
    <location>
        <begin position="6"/>
        <end position="24"/>
    </location>
</feature>
<organism evidence="2 3">
    <name type="scientific">Ophiobolus disseminans</name>
    <dbReference type="NCBI Taxonomy" id="1469910"/>
    <lineage>
        <taxon>Eukaryota</taxon>
        <taxon>Fungi</taxon>
        <taxon>Dikarya</taxon>
        <taxon>Ascomycota</taxon>
        <taxon>Pezizomycotina</taxon>
        <taxon>Dothideomycetes</taxon>
        <taxon>Pleosporomycetidae</taxon>
        <taxon>Pleosporales</taxon>
        <taxon>Pleosporineae</taxon>
        <taxon>Phaeosphaeriaceae</taxon>
        <taxon>Ophiobolus</taxon>
    </lineage>
</organism>
<evidence type="ECO:0000313" key="3">
    <source>
        <dbReference type="Proteomes" id="UP000799424"/>
    </source>
</evidence>
<dbReference type="OrthoDB" id="5429634at2759"/>
<gene>
    <name evidence="2" type="ORF">CC86DRAFT_295957</name>
</gene>
<dbReference type="PANTHER" id="PTHR35395:SF1">
    <property type="entry name" value="DUF6536 DOMAIN-CONTAINING PROTEIN"/>
    <property type="match status" value="1"/>
</dbReference>
<proteinExistence type="predicted"/>
<dbReference type="PANTHER" id="PTHR35395">
    <property type="entry name" value="DUF6536 DOMAIN-CONTAINING PROTEIN"/>
    <property type="match status" value="1"/>
</dbReference>
<evidence type="ECO:0000256" key="1">
    <source>
        <dbReference type="SAM" id="Phobius"/>
    </source>
</evidence>
<keyword evidence="1" id="KW-1133">Transmembrane helix</keyword>
<reference evidence="2" key="1">
    <citation type="journal article" date="2020" name="Stud. Mycol.">
        <title>101 Dothideomycetes genomes: a test case for predicting lifestyles and emergence of pathogens.</title>
        <authorList>
            <person name="Haridas S."/>
            <person name="Albert R."/>
            <person name="Binder M."/>
            <person name="Bloem J."/>
            <person name="Labutti K."/>
            <person name="Salamov A."/>
            <person name="Andreopoulos B."/>
            <person name="Baker S."/>
            <person name="Barry K."/>
            <person name="Bills G."/>
            <person name="Bluhm B."/>
            <person name="Cannon C."/>
            <person name="Castanera R."/>
            <person name="Culley D."/>
            <person name="Daum C."/>
            <person name="Ezra D."/>
            <person name="Gonzalez J."/>
            <person name="Henrissat B."/>
            <person name="Kuo A."/>
            <person name="Liang C."/>
            <person name="Lipzen A."/>
            <person name="Lutzoni F."/>
            <person name="Magnuson J."/>
            <person name="Mondo S."/>
            <person name="Nolan M."/>
            <person name="Ohm R."/>
            <person name="Pangilinan J."/>
            <person name="Park H.-J."/>
            <person name="Ramirez L."/>
            <person name="Alfaro M."/>
            <person name="Sun H."/>
            <person name="Tritt A."/>
            <person name="Yoshinaga Y."/>
            <person name="Zwiers L.-H."/>
            <person name="Turgeon B."/>
            <person name="Goodwin S."/>
            <person name="Spatafora J."/>
            <person name="Crous P."/>
            <person name="Grigoriev I."/>
        </authorList>
    </citation>
    <scope>NUCLEOTIDE SEQUENCE</scope>
    <source>
        <strain evidence="2">CBS 113818</strain>
    </source>
</reference>
<accession>A0A6A6ZUQ9</accession>
<dbReference type="EMBL" id="MU006229">
    <property type="protein sequence ID" value="KAF2824800.1"/>
    <property type="molecule type" value="Genomic_DNA"/>
</dbReference>
<name>A0A6A6ZUQ9_9PLEO</name>
<keyword evidence="1" id="KW-0812">Transmembrane</keyword>
<feature type="transmembrane region" description="Helical" evidence="1">
    <location>
        <begin position="72"/>
        <end position="95"/>
    </location>
</feature>
<evidence type="ECO:0000313" key="2">
    <source>
        <dbReference type="EMBL" id="KAF2824800.1"/>
    </source>
</evidence>
<keyword evidence="1" id="KW-0472">Membrane</keyword>